<organism evidence="3 4">
    <name type="scientific">Noviherbaspirillum saxi</name>
    <dbReference type="NCBI Taxonomy" id="2320863"/>
    <lineage>
        <taxon>Bacteria</taxon>
        <taxon>Pseudomonadati</taxon>
        <taxon>Pseudomonadota</taxon>
        <taxon>Betaproteobacteria</taxon>
        <taxon>Burkholderiales</taxon>
        <taxon>Oxalobacteraceae</taxon>
        <taxon>Noviherbaspirillum</taxon>
    </lineage>
</organism>
<protein>
    <submittedName>
        <fullName evidence="3">Uncharacterized protein</fullName>
    </submittedName>
</protein>
<keyword evidence="4" id="KW-1185">Reference proteome</keyword>
<evidence type="ECO:0000256" key="2">
    <source>
        <dbReference type="SAM" id="Phobius"/>
    </source>
</evidence>
<keyword evidence="2" id="KW-0472">Membrane</keyword>
<proteinExistence type="predicted"/>
<sequence>MFDSSVIHQRTHTGRMEIQEKSHGLTQSERLVLIMIDGVSAYQDVRKKLPVLTDQRFDRAFQTLETKELIVEVFLPLPCQVAEEVERTVIDRFLQQDPLDPVTIIVHDPDEVFGAPVAHNTDAVSVQHAIERSAPRDYGQHARSTDIERVPEAPAAANLDDMHIAMVDSLGKELRARKQFSRHSTDVEVPPDRAQQKESRNSDPGSSTLQVAWPYWCVGIGLAFIAGFFVSKF</sequence>
<evidence type="ECO:0000313" key="4">
    <source>
        <dbReference type="Proteomes" id="UP000265955"/>
    </source>
</evidence>
<feature type="transmembrane region" description="Helical" evidence="2">
    <location>
        <begin position="213"/>
        <end position="231"/>
    </location>
</feature>
<dbReference type="OrthoDB" id="8780946at2"/>
<dbReference type="Proteomes" id="UP000265955">
    <property type="component" value="Unassembled WGS sequence"/>
</dbReference>
<reference evidence="4" key="1">
    <citation type="submission" date="2018-09" db="EMBL/GenBank/DDBJ databases">
        <authorList>
            <person name="Zhu H."/>
        </authorList>
    </citation>
    <scope>NUCLEOTIDE SEQUENCE [LARGE SCALE GENOMIC DNA]</scope>
    <source>
        <strain evidence="4">K1R23-30</strain>
    </source>
</reference>
<dbReference type="RefSeq" id="WP_119767181.1">
    <property type="nucleotide sequence ID" value="NZ_QYUO01000001.1"/>
</dbReference>
<feature type="compositionally biased region" description="Basic and acidic residues" evidence="1">
    <location>
        <begin position="183"/>
        <end position="201"/>
    </location>
</feature>
<evidence type="ECO:0000313" key="3">
    <source>
        <dbReference type="EMBL" id="RJF97230.1"/>
    </source>
</evidence>
<accession>A0A3A3FP45</accession>
<gene>
    <name evidence="3" type="ORF">D3871_00785</name>
</gene>
<name>A0A3A3FP45_9BURK</name>
<dbReference type="EMBL" id="QYUO01000001">
    <property type="protein sequence ID" value="RJF97230.1"/>
    <property type="molecule type" value="Genomic_DNA"/>
</dbReference>
<comment type="caution">
    <text evidence="3">The sequence shown here is derived from an EMBL/GenBank/DDBJ whole genome shotgun (WGS) entry which is preliminary data.</text>
</comment>
<dbReference type="AlphaFoldDB" id="A0A3A3FP45"/>
<feature type="region of interest" description="Disordered" evidence="1">
    <location>
        <begin position="180"/>
        <end position="206"/>
    </location>
</feature>
<keyword evidence="2" id="KW-0812">Transmembrane</keyword>
<keyword evidence="2" id="KW-1133">Transmembrane helix</keyword>
<evidence type="ECO:0000256" key="1">
    <source>
        <dbReference type="SAM" id="MobiDB-lite"/>
    </source>
</evidence>